<sequence length="53" mass="6020">MPDSKSIDFIGFYSEGWMAKTGFPGNFRRPPGKFFLLAAPTHRRHPGRRPGTQ</sequence>
<protein>
    <submittedName>
        <fullName evidence="1">Uncharacterized protein</fullName>
    </submittedName>
</protein>
<name>G4RES3_PELHB</name>
<dbReference type="STRING" id="1082931.KKY_1883"/>
<keyword evidence="2" id="KW-1185">Reference proteome</keyword>
<reference evidence="1 2" key="1">
    <citation type="journal article" date="2012" name="J. Bacteriol.">
        <title>Complete genome sequence of Pelagibacterium halotolerans B2T.</title>
        <authorList>
            <person name="Huo Y.Y."/>
            <person name="Cheng H."/>
            <person name="Han X.F."/>
            <person name="Jiang X.W."/>
            <person name="Sun C."/>
            <person name="Zhang X.Q."/>
            <person name="Zhu X.F."/>
            <person name="Liu Y.F."/>
            <person name="Li P.F."/>
            <person name="Ni P.X."/>
            <person name="Wu M."/>
        </authorList>
    </citation>
    <scope>NUCLEOTIDE SEQUENCE [LARGE SCALE GENOMIC DNA]</scope>
    <source>
        <strain evidence="2">DSM 22347 / JCM 15775 / CGMCC 1.7692 / B2</strain>
    </source>
</reference>
<dbReference type="AlphaFoldDB" id="G4RES3"/>
<dbReference type="Proteomes" id="UP000008850">
    <property type="component" value="Chromosome"/>
</dbReference>
<dbReference type="KEGG" id="phl:KKY_1883"/>
<proteinExistence type="predicted"/>
<dbReference type="EMBL" id="CP003075">
    <property type="protein sequence ID" value="AEQ51894.1"/>
    <property type="molecule type" value="Genomic_DNA"/>
</dbReference>
<evidence type="ECO:0000313" key="2">
    <source>
        <dbReference type="Proteomes" id="UP000008850"/>
    </source>
</evidence>
<gene>
    <name evidence="1" type="ordered locus">KKY_1883</name>
</gene>
<dbReference type="HOGENOM" id="CLU_3064481_0_0_5"/>
<organism evidence="1 2">
    <name type="scientific">Pelagibacterium halotolerans (strain DSM 22347 / JCM 15775 / CGMCC 1.7692 / B2)</name>
    <dbReference type="NCBI Taxonomy" id="1082931"/>
    <lineage>
        <taxon>Bacteria</taxon>
        <taxon>Pseudomonadati</taxon>
        <taxon>Pseudomonadota</taxon>
        <taxon>Alphaproteobacteria</taxon>
        <taxon>Hyphomicrobiales</taxon>
        <taxon>Devosiaceae</taxon>
        <taxon>Pelagibacterium</taxon>
    </lineage>
</organism>
<accession>G4RES3</accession>
<evidence type="ECO:0000313" key="1">
    <source>
        <dbReference type="EMBL" id="AEQ51894.1"/>
    </source>
</evidence>